<feature type="compositionally biased region" description="Polar residues" evidence="1">
    <location>
        <begin position="109"/>
        <end position="129"/>
    </location>
</feature>
<gene>
    <name evidence="2" type="ORF">LTR05_005756</name>
</gene>
<evidence type="ECO:0000256" key="1">
    <source>
        <dbReference type="SAM" id="MobiDB-lite"/>
    </source>
</evidence>
<evidence type="ECO:0000313" key="3">
    <source>
        <dbReference type="Proteomes" id="UP001309876"/>
    </source>
</evidence>
<feature type="compositionally biased region" description="Polar residues" evidence="1">
    <location>
        <begin position="45"/>
        <end position="54"/>
    </location>
</feature>
<dbReference type="EMBL" id="JAVRRJ010000005">
    <property type="protein sequence ID" value="KAK5084678.1"/>
    <property type="molecule type" value="Genomic_DNA"/>
</dbReference>
<keyword evidence="3" id="KW-1185">Reference proteome</keyword>
<accession>A0AAN7SYD9</accession>
<organism evidence="2 3">
    <name type="scientific">Lithohypha guttulata</name>
    <dbReference type="NCBI Taxonomy" id="1690604"/>
    <lineage>
        <taxon>Eukaryota</taxon>
        <taxon>Fungi</taxon>
        <taxon>Dikarya</taxon>
        <taxon>Ascomycota</taxon>
        <taxon>Pezizomycotina</taxon>
        <taxon>Eurotiomycetes</taxon>
        <taxon>Chaetothyriomycetidae</taxon>
        <taxon>Chaetothyriales</taxon>
        <taxon>Trichomeriaceae</taxon>
        <taxon>Lithohypha</taxon>
    </lineage>
</organism>
<comment type="caution">
    <text evidence="2">The sequence shown here is derived from an EMBL/GenBank/DDBJ whole genome shotgun (WGS) entry which is preliminary data.</text>
</comment>
<feature type="compositionally biased region" description="Low complexity" evidence="1">
    <location>
        <begin position="146"/>
        <end position="157"/>
    </location>
</feature>
<reference evidence="2 3" key="1">
    <citation type="submission" date="2023-08" db="EMBL/GenBank/DDBJ databases">
        <title>Black Yeasts Isolated from many extreme environments.</title>
        <authorList>
            <person name="Coleine C."/>
            <person name="Stajich J.E."/>
            <person name="Selbmann L."/>
        </authorList>
    </citation>
    <scope>NUCLEOTIDE SEQUENCE [LARGE SCALE GENOMIC DNA]</scope>
    <source>
        <strain evidence="2 3">CCFEE 5910</strain>
    </source>
</reference>
<feature type="region of interest" description="Disordered" evidence="1">
    <location>
        <begin position="1"/>
        <end position="196"/>
    </location>
</feature>
<proteinExistence type="predicted"/>
<dbReference type="AlphaFoldDB" id="A0AAN7SYD9"/>
<evidence type="ECO:0000313" key="2">
    <source>
        <dbReference type="EMBL" id="KAK5084678.1"/>
    </source>
</evidence>
<feature type="compositionally biased region" description="Polar residues" evidence="1">
    <location>
        <begin position="22"/>
        <end position="38"/>
    </location>
</feature>
<dbReference type="Proteomes" id="UP001309876">
    <property type="component" value="Unassembled WGS sequence"/>
</dbReference>
<protein>
    <submittedName>
        <fullName evidence="2">Uncharacterized protein</fullName>
    </submittedName>
</protein>
<sequence>MSDTMDDDGADAAMKEMMGFSSFGNNKRQKLNASNENAQPARPPATSSNNTPLGQRQEKTSRATSNLRFVPASLPPSGRSSKSPTPDETPNQEPPPLAIHQKQADLESEVQSHPQNPASLSASSRTFNLPPSAAQPEPSHHHHQLPTRPTTTTTTYTSSDIRSDPSYWSQTNTSATVTTPTSTNTTTNNHRPQSYLPSRIDRETYENEIGYTSPWTGATMTRKELLEYGKGRMEEREDGRIELVFFKPGFVDEGLWDQWEEGKEKEVAV</sequence>
<feature type="compositionally biased region" description="Low complexity" evidence="1">
    <location>
        <begin position="171"/>
        <end position="189"/>
    </location>
</feature>
<feature type="compositionally biased region" description="Polar residues" evidence="1">
    <location>
        <begin position="78"/>
        <end position="91"/>
    </location>
</feature>
<name>A0AAN7SYD9_9EURO</name>
<feature type="compositionally biased region" description="Acidic residues" evidence="1">
    <location>
        <begin position="1"/>
        <end position="10"/>
    </location>
</feature>